<protein>
    <submittedName>
        <fullName evidence="2">Uncharacterized protein</fullName>
    </submittedName>
</protein>
<reference evidence="2 3" key="1">
    <citation type="journal article" date="2015" name="Genome Biol. Evol.">
        <title>Comparative Genomics of a Bacterivorous Green Alga Reveals Evolutionary Causalities and Consequences of Phago-Mixotrophic Mode of Nutrition.</title>
        <authorList>
            <person name="Burns J.A."/>
            <person name="Paasch A."/>
            <person name="Narechania A."/>
            <person name="Kim E."/>
        </authorList>
    </citation>
    <scope>NUCLEOTIDE SEQUENCE [LARGE SCALE GENOMIC DNA]</scope>
    <source>
        <strain evidence="2 3">PLY_AMNH</strain>
    </source>
</reference>
<proteinExistence type="predicted"/>
<dbReference type="Gene3D" id="1.25.10.10">
    <property type="entry name" value="Leucine-rich Repeat Variant"/>
    <property type="match status" value="2"/>
</dbReference>
<comment type="caution">
    <text evidence="2">The sequence shown here is derived from an EMBL/GenBank/DDBJ whole genome shotgun (WGS) entry which is preliminary data.</text>
</comment>
<dbReference type="InterPro" id="IPR042856">
    <property type="entry name" value="RSP14"/>
</dbReference>
<evidence type="ECO:0000256" key="1">
    <source>
        <dbReference type="SAM" id="MobiDB-lite"/>
    </source>
</evidence>
<evidence type="ECO:0000313" key="2">
    <source>
        <dbReference type="EMBL" id="KAK3268534.1"/>
    </source>
</evidence>
<feature type="region of interest" description="Disordered" evidence="1">
    <location>
        <begin position="349"/>
        <end position="370"/>
    </location>
</feature>
<accession>A0AAE0L1P2</accession>
<dbReference type="AlphaFoldDB" id="A0AAE0L1P2"/>
<dbReference type="EMBL" id="LGRX02011776">
    <property type="protein sequence ID" value="KAK3268534.1"/>
    <property type="molecule type" value="Genomic_DNA"/>
</dbReference>
<dbReference type="InterPro" id="IPR011989">
    <property type="entry name" value="ARM-like"/>
</dbReference>
<dbReference type="PANTHER" id="PTHR15599">
    <property type="entry name" value="RTDR1"/>
    <property type="match status" value="1"/>
</dbReference>
<keyword evidence="3" id="KW-1185">Reference proteome</keyword>
<feature type="region of interest" description="Disordered" evidence="1">
    <location>
        <begin position="1"/>
        <end position="20"/>
    </location>
</feature>
<dbReference type="Proteomes" id="UP001190700">
    <property type="component" value="Unassembled WGS sequence"/>
</dbReference>
<dbReference type="PANTHER" id="PTHR15599:SF1">
    <property type="entry name" value="RADIAL SPOKE HEAD 14 HOMOLOG"/>
    <property type="match status" value="1"/>
</dbReference>
<dbReference type="InterPro" id="IPR000225">
    <property type="entry name" value="Armadillo"/>
</dbReference>
<dbReference type="SUPFAM" id="SSF48371">
    <property type="entry name" value="ARM repeat"/>
    <property type="match status" value="1"/>
</dbReference>
<evidence type="ECO:0000313" key="3">
    <source>
        <dbReference type="Proteomes" id="UP001190700"/>
    </source>
</evidence>
<sequence length="522" mass="55889">MGKKGKGKEKGPQKPDGMSDEMWALFNNTVDLIQNLRGSCVFNTIQCTLTKAQAAMFLWGQAVASLAKREECVQLGAVPQAIGALKTVEDHEKPPVVGLLHCLSSVEVAREQYANTKSVPPHPGIALIPLLWESLNTNSTATEVGIIGTLNNLSQSVESKGVVLKELNNRGPELIINVMSTSLSCLARSDAASCLLNCIVPAVFGADTSESVKEREKDRVLDLKMLYLENNIVEACLGVLAGCCSDCNSGVRQYCIPALENCAFLLQKMLILEEAKQVCLKTDGVGVLCKLLSDMYKLPKLSPELSLQAKAYAAGCVYMLAVPKGIDEDMMGSISTYIHASAPVDPDMAPLPMEDLDEEPEPEPDRSAEEAAEGVAIMKDIAVTLTSQVQLIAEEHAILSLVTLCQGPAMPEGGGKKKKKAKEPPVAPDMADAQMNAAGCLRLLSLFIENRSAIVGAGALPLLTKLLDSKTEATRLHAQGALLNLGADSAVREQMQEIKVPEYITGLSWPPTKNNDNNDAPV</sequence>
<organism evidence="2 3">
    <name type="scientific">Cymbomonas tetramitiformis</name>
    <dbReference type="NCBI Taxonomy" id="36881"/>
    <lineage>
        <taxon>Eukaryota</taxon>
        <taxon>Viridiplantae</taxon>
        <taxon>Chlorophyta</taxon>
        <taxon>Pyramimonadophyceae</taxon>
        <taxon>Pyramimonadales</taxon>
        <taxon>Pyramimonadaceae</taxon>
        <taxon>Cymbomonas</taxon>
    </lineage>
</organism>
<name>A0AAE0L1P2_9CHLO</name>
<dbReference type="InterPro" id="IPR016024">
    <property type="entry name" value="ARM-type_fold"/>
</dbReference>
<dbReference type="Pfam" id="PF00514">
    <property type="entry name" value="Arm"/>
    <property type="match status" value="1"/>
</dbReference>
<gene>
    <name evidence="2" type="ORF">CYMTET_22971</name>
</gene>